<keyword evidence="6 7" id="KW-0539">Nucleus</keyword>
<evidence type="ECO:0000259" key="9">
    <source>
        <dbReference type="PROSITE" id="PS50118"/>
    </source>
</evidence>
<dbReference type="GO" id="GO:0006338">
    <property type="term" value="P:chromatin remodeling"/>
    <property type="evidence" value="ECO:0007669"/>
    <property type="project" value="InterPro"/>
</dbReference>
<proteinExistence type="predicted"/>
<name>A0A482X9J6_LAOST</name>
<dbReference type="PROSITE" id="PS50118">
    <property type="entry name" value="HMG_BOX_2"/>
    <property type="match status" value="1"/>
</dbReference>
<feature type="region of interest" description="Disordered" evidence="8">
    <location>
        <begin position="299"/>
        <end position="321"/>
    </location>
</feature>
<keyword evidence="11" id="KW-1185">Reference proteome</keyword>
<dbReference type="InterPro" id="IPR037382">
    <property type="entry name" value="Rsc/polybromo"/>
</dbReference>
<evidence type="ECO:0000313" key="11">
    <source>
        <dbReference type="Proteomes" id="UP000291343"/>
    </source>
</evidence>
<evidence type="ECO:0000256" key="6">
    <source>
        <dbReference type="ARBA" id="ARBA00023242"/>
    </source>
</evidence>
<feature type="region of interest" description="Disordered" evidence="8">
    <location>
        <begin position="1"/>
        <end position="39"/>
    </location>
</feature>
<comment type="caution">
    <text evidence="10">The sequence shown here is derived from an EMBL/GenBank/DDBJ whole genome shotgun (WGS) entry which is preliminary data.</text>
</comment>
<organism evidence="10 11">
    <name type="scientific">Laodelphax striatellus</name>
    <name type="common">Small brown planthopper</name>
    <name type="synonym">Delphax striatella</name>
    <dbReference type="NCBI Taxonomy" id="195883"/>
    <lineage>
        <taxon>Eukaryota</taxon>
        <taxon>Metazoa</taxon>
        <taxon>Ecdysozoa</taxon>
        <taxon>Arthropoda</taxon>
        <taxon>Hexapoda</taxon>
        <taxon>Insecta</taxon>
        <taxon>Pterygota</taxon>
        <taxon>Neoptera</taxon>
        <taxon>Paraneoptera</taxon>
        <taxon>Hemiptera</taxon>
        <taxon>Auchenorrhyncha</taxon>
        <taxon>Fulgoroidea</taxon>
        <taxon>Delphacidae</taxon>
        <taxon>Criomorphinae</taxon>
        <taxon>Laodelphax</taxon>
    </lineage>
</organism>
<feature type="domain" description="HMG box" evidence="9">
    <location>
        <begin position="39"/>
        <end position="107"/>
    </location>
</feature>
<dbReference type="PANTHER" id="PTHR16062">
    <property type="entry name" value="SWI/SNF-RELATED"/>
    <property type="match status" value="1"/>
</dbReference>
<dbReference type="Pfam" id="PF00505">
    <property type="entry name" value="HMG_box"/>
    <property type="match status" value="1"/>
</dbReference>
<evidence type="ECO:0000256" key="4">
    <source>
        <dbReference type="ARBA" id="ARBA00023015"/>
    </source>
</evidence>
<keyword evidence="4" id="KW-0805">Transcription regulation</keyword>
<feature type="compositionally biased region" description="Polar residues" evidence="8">
    <location>
        <begin position="299"/>
        <end position="319"/>
    </location>
</feature>
<dbReference type="OrthoDB" id="6630179at2759"/>
<dbReference type="PANTHER" id="PTHR16062:SF19">
    <property type="entry name" value="PROTEIN POLYBROMO-1"/>
    <property type="match status" value="1"/>
</dbReference>
<dbReference type="GO" id="GO:0003677">
    <property type="term" value="F:DNA binding"/>
    <property type="evidence" value="ECO:0007669"/>
    <property type="project" value="UniProtKB-UniRule"/>
</dbReference>
<dbReference type="STRING" id="195883.A0A482X9J6"/>
<evidence type="ECO:0000256" key="7">
    <source>
        <dbReference type="PROSITE-ProRule" id="PRU00267"/>
    </source>
</evidence>
<dbReference type="SUPFAM" id="SSF47095">
    <property type="entry name" value="HMG-box"/>
    <property type="match status" value="1"/>
</dbReference>
<evidence type="ECO:0000256" key="2">
    <source>
        <dbReference type="ARBA" id="ARBA00022737"/>
    </source>
</evidence>
<keyword evidence="3" id="KW-0156">Chromatin regulator</keyword>
<dbReference type="GO" id="GO:0006368">
    <property type="term" value="P:transcription elongation by RNA polymerase II"/>
    <property type="evidence" value="ECO:0007669"/>
    <property type="project" value="TreeGrafter"/>
</dbReference>
<evidence type="ECO:0000313" key="10">
    <source>
        <dbReference type="EMBL" id="RZF42138.1"/>
    </source>
</evidence>
<keyword evidence="2" id="KW-0677">Repeat</keyword>
<evidence type="ECO:0000256" key="1">
    <source>
        <dbReference type="ARBA" id="ARBA00004123"/>
    </source>
</evidence>
<feature type="compositionally biased region" description="Low complexity" evidence="8">
    <location>
        <begin position="13"/>
        <end position="33"/>
    </location>
</feature>
<accession>A0A482X9J6</accession>
<dbReference type="Proteomes" id="UP000291343">
    <property type="component" value="Unassembled WGS sequence"/>
</dbReference>
<dbReference type="AlphaFoldDB" id="A0A482X9J6"/>
<dbReference type="Gene3D" id="1.10.30.10">
    <property type="entry name" value="High mobility group box domain"/>
    <property type="match status" value="1"/>
</dbReference>
<evidence type="ECO:0000256" key="5">
    <source>
        <dbReference type="ARBA" id="ARBA00023163"/>
    </source>
</evidence>
<protein>
    <recommendedName>
        <fullName evidence="9">HMG box domain-containing protein</fullName>
    </recommendedName>
</protein>
<dbReference type="CDD" id="cd21984">
    <property type="entry name" value="HMG-box_PB1"/>
    <property type="match status" value="1"/>
</dbReference>
<dbReference type="SMART" id="SM00398">
    <property type="entry name" value="HMG"/>
    <property type="match status" value="1"/>
</dbReference>
<dbReference type="GO" id="GO:0016586">
    <property type="term" value="C:RSC-type complex"/>
    <property type="evidence" value="ECO:0007669"/>
    <property type="project" value="InterPro"/>
</dbReference>
<sequence>MILEDSLDGVGGPPSVSSIGDTGPSLSTPASSKKSSKPGKKLVTGYILYSGDIRKGIASSNPDKGFGEVSRMVGNEWRKLPTSEKIAYEEKAARLNEETTAKFAEQEQQQQQLMLQQQGGGGMVGGVGAGGVGKVGGGETCAVFECCWDNCDHQFEDMVDCIEHAVADSSGHVQQFFAAIPPSDVEFQCQWKTCIRMKKQCAPFPSLHRLARHVKEVHIMKSTGRVIPIDQRSKNYVPSSRPPPTPNPTLVQQQQLTATTLAATAAVTTSSQPSIQTTVITAVGVPEVTLAGGLTSNLMGNHARSTPSPHSQNGHTFTQKPLEPLFVTVPPRPQRLLHSEAYIKYIENLSAESRSISNWEKQLRAQPQQMDQSPAIDAAKLPAHWLANGTANHGNVINALWTLRDYMFRDALGLSKMV</sequence>
<keyword evidence="7" id="KW-0238">DNA-binding</keyword>
<dbReference type="Gene3D" id="3.30.160.60">
    <property type="entry name" value="Classic Zinc Finger"/>
    <property type="match status" value="1"/>
</dbReference>
<dbReference type="InParanoid" id="A0A482X9J6"/>
<dbReference type="GO" id="GO:0016514">
    <property type="term" value="C:SWI/SNF complex"/>
    <property type="evidence" value="ECO:0007669"/>
    <property type="project" value="TreeGrafter"/>
</dbReference>
<feature type="DNA-binding region" description="HMG box" evidence="7">
    <location>
        <begin position="39"/>
        <end position="107"/>
    </location>
</feature>
<dbReference type="InterPro" id="IPR036910">
    <property type="entry name" value="HMG_box_dom_sf"/>
</dbReference>
<dbReference type="SMR" id="A0A482X9J6"/>
<reference evidence="10 11" key="1">
    <citation type="journal article" date="2017" name="Gigascience">
        <title>Genome sequence of the small brown planthopper, Laodelphax striatellus.</title>
        <authorList>
            <person name="Zhu J."/>
            <person name="Jiang F."/>
            <person name="Wang X."/>
            <person name="Yang P."/>
            <person name="Bao Y."/>
            <person name="Zhao W."/>
            <person name="Wang W."/>
            <person name="Lu H."/>
            <person name="Wang Q."/>
            <person name="Cui N."/>
            <person name="Li J."/>
            <person name="Chen X."/>
            <person name="Luo L."/>
            <person name="Yu J."/>
            <person name="Kang L."/>
            <person name="Cui F."/>
        </authorList>
    </citation>
    <scope>NUCLEOTIDE SEQUENCE [LARGE SCALE GENOMIC DNA]</scope>
    <source>
        <strain evidence="10">Lst14</strain>
    </source>
</reference>
<gene>
    <name evidence="10" type="ORF">LSTR_LSTR008658</name>
</gene>
<evidence type="ECO:0000256" key="8">
    <source>
        <dbReference type="SAM" id="MobiDB-lite"/>
    </source>
</evidence>
<keyword evidence="5" id="KW-0804">Transcription</keyword>
<dbReference type="GO" id="GO:0003682">
    <property type="term" value="F:chromatin binding"/>
    <property type="evidence" value="ECO:0007669"/>
    <property type="project" value="TreeGrafter"/>
</dbReference>
<comment type="subcellular location">
    <subcellularLocation>
        <location evidence="1">Nucleus</location>
    </subcellularLocation>
</comment>
<evidence type="ECO:0000256" key="3">
    <source>
        <dbReference type="ARBA" id="ARBA00022853"/>
    </source>
</evidence>
<dbReference type="InterPro" id="IPR009071">
    <property type="entry name" value="HMG_box_dom"/>
</dbReference>
<dbReference type="EMBL" id="QKKF02015538">
    <property type="protein sequence ID" value="RZF42138.1"/>
    <property type="molecule type" value="Genomic_DNA"/>
</dbReference>